<protein>
    <submittedName>
        <fullName evidence="3">Uncharacterized protein</fullName>
    </submittedName>
</protein>
<keyword evidence="2" id="KW-0472">Membrane</keyword>
<feature type="region of interest" description="Disordered" evidence="1">
    <location>
        <begin position="171"/>
        <end position="248"/>
    </location>
</feature>
<keyword evidence="2" id="KW-1133">Transmembrane helix</keyword>
<feature type="compositionally biased region" description="Low complexity" evidence="1">
    <location>
        <begin position="207"/>
        <end position="216"/>
    </location>
</feature>
<name>A0AAV7MPK0_PLEWA</name>
<gene>
    <name evidence="3" type="ORF">NDU88_001314</name>
</gene>
<comment type="caution">
    <text evidence="3">The sequence shown here is derived from an EMBL/GenBank/DDBJ whole genome shotgun (WGS) entry which is preliminary data.</text>
</comment>
<organism evidence="3 4">
    <name type="scientific">Pleurodeles waltl</name>
    <name type="common">Iberian ribbed newt</name>
    <dbReference type="NCBI Taxonomy" id="8319"/>
    <lineage>
        <taxon>Eukaryota</taxon>
        <taxon>Metazoa</taxon>
        <taxon>Chordata</taxon>
        <taxon>Craniata</taxon>
        <taxon>Vertebrata</taxon>
        <taxon>Euteleostomi</taxon>
        <taxon>Amphibia</taxon>
        <taxon>Batrachia</taxon>
        <taxon>Caudata</taxon>
        <taxon>Salamandroidea</taxon>
        <taxon>Salamandridae</taxon>
        <taxon>Pleurodelinae</taxon>
        <taxon>Pleurodeles</taxon>
    </lineage>
</organism>
<dbReference type="Proteomes" id="UP001066276">
    <property type="component" value="Chromosome 9"/>
</dbReference>
<keyword evidence="2" id="KW-0812">Transmembrane</keyword>
<accession>A0AAV7MPK0</accession>
<evidence type="ECO:0000313" key="4">
    <source>
        <dbReference type="Proteomes" id="UP001066276"/>
    </source>
</evidence>
<keyword evidence="4" id="KW-1185">Reference proteome</keyword>
<evidence type="ECO:0000256" key="2">
    <source>
        <dbReference type="SAM" id="Phobius"/>
    </source>
</evidence>
<reference evidence="3" key="1">
    <citation type="journal article" date="2022" name="bioRxiv">
        <title>Sequencing and chromosome-scale assembly of the giantPleurodeles waltlgenome.</title>
        <authorList>
            <person name="Brown T."/>
            <person name="Elewa A."/>
            <person name="Iarovenko S."/>
            <person name="Subramanian E."/>
            <person name="Araus A.J."/>
            <person name="Petzold A."/>
            <person name="Susuki M."/>
            <person name="Suzuki K.-i.T."/>
            <person name="Hayashi T."/>
            <person name="Toyoda A."/>
            <person name="Oliveira C."/>
            <person name="Osipova E."/>
            <person name="Leigh N.D."/>
            <person name="Simon A."/>
            <person name="Yun M.H."/>
        </authorList>
    </citation>
    <scope>NUCLEOTIDE SEQUENCE</scope>
    <source>
        <strain evidence="3">20211129_DDA</strain>
        <tissue evidence="3">Liver</tissue>
    </source>
</reference>
<sequence>MVYATGSPIQQISYSGSTHHSPGGGHHPFVVVGCQGYALLSPPQRALLRSSFALLLVIGNFVVLFPQLFGVLLRLPTCSIGWGFKPKLYDPQLDPNQFFTLLRGHLLLRPLRYACCSRLMISSGPRLMLILPGVASSALSVLPGSLCSCPGAPGGHYLSCRSAGCRSAPPEASVPHTFPGGQGGPPSLPPPGARLLPYMLRRRSGSRSRSVSARASDCCRTAADRSSVPAGRAGRKPGDPLRPRGTPP</sequence>
<evidence type="ECO:0000256" key="1">
    <source>
        <dbReference type="SAM" id="MobiDB-lite"/>
    </source>
</evidence>
<dbReference type="EMBL" id="JANPWB010000013">
    <property type="protein sequence ID" value="KAJ1103893.1"/>
    <property type="molecule type" value="Genomic_DNA"/>
</dbReference>
<evidence type="ECO:0000313" key="3">
    <source>
        <dbReference type="EMBL" id="KAJ1103893.1"/>
    </source>
</evidence>
<proteinExistence type="predicted"/>
<feature type="transmembrane region" description="Helical" evidence="2">
    <location>
        <begin position="52"/>
        <end position="75"/>
    </location>
</feature>
<dbReference type="AlphaFoldDB" id="A0AAV7MPK0"/>